<dbReference type="Proteomes" id="UP000034103">
    <property type="component" value="Chromosome"/>
</dbReference>
<name>A0A0F6U387_MICAE</name>
<gene>
    <name evidence="2" type="ORF">MYAER_1772</name>
</gene>
<dbReference type="InterPro" id="IPR054245">
    <property type="entry name" value="DUF6972"/>
</dbReference>
<dbReference type="AlphaFoldDB" id="A0A0F6U387"/>
<evidence type="ECO:0000259" key="1">
    <source>
        <dbReference type="Pfam" id="PF22319"/>
    </source>
</evidence>
<accession>A0A0F6U387</accession>
<reference evidence="2 3" key="1">
    <citation type="journal article" date="2015" name="Genome Announc.">
        <title>Complete Genome Sequence of Microcystis aeruginosa NIES-2549, a Bloom-Forming Cyanobacterium from Lake Kasumigaura, Japan.</title>
        <authorList>
            <person name="Yamaguchi H."/>
            <person name="Suzuki S."/>
            <person name="Tanabe Y."/>
            <person name="Osana Y."/>
            <person name="Shimura Y."/>
            <person name="Ishida K."/>
            <person name="Kawachi M."/>
        </authorList>
    </citation>
    <scope>NUCLEOTIDE SEQUENCE [LARGE SCALE GENOMIC DNA]</scope>
    <source>
        <strain evidence="2 3">NIES-2549</strain>
    </source>
</reference>
<evidence type="ECO:0000313" key="3">
    <source>
        <dbReference type="Proteomes" id="UP000034103"/>
    </source>
</evidence>
<dbReference type="HOGENOM" id="CLU_2129043_0_0_3"/>
<organism evidence="2 3">
    <name type="scientific">Microcystis aeruginosa NIES-2549</name>
    <dbReference type="NCBI Taxonomy" id="1641812"/>
    <lineage>
        <taxon>Bacteria</taxon>
        <taxon>Bacillati</taxon>
        <taxon>Cyanobacteriota</taxon>
        <taxon>Cyanophyceae</taxon>
        <taxon>Oscillatoriophycideae</taxon>
        <taxon>Chroococcales</taxon>
        <taxon>Microcystaceae</taxon>
        <taxon>Microcystis</taxon>
    </lineage>
</organism>
<dbReference type="PATRIC" id="fig|1641812.3.peg.1827"/>
<dbReference type="Pfam" id="PF22319">
    <property type="entry name" value="DUF6972"/>
    <property type="match status" value="1"/>
</dbReference>
<proteinExistence type="predicted"/>
<protein>
    <recommendedName>
        <fullName evidence="1">DUF6972 domain-containing protein</fullName>
    </recommendedName>
</protein>
<sequence length="120" mass="14059">MSGINREIYLENRTSLIDKHLPETEKSQRELEIEGIVYLFNNRQTMERVAEEIKQRGERTGAADSEDKYERYGLFFAEPIGYILKLDGTRIPLHYGEIKIKKSTGKYHVIPRTRPRTTKS</sequence>
<dbReference type="RefSeq" id="WP_002738203.1">
    <property type="nucleotide sequence ID" value="NZ_CP011304.1"/>
</dbReference>
<dbReference type="EMBL" id="CP011304">
    <property type="protein sequence ID" value="AKE64122.1"/>
    <property type="molecule type" value="Genomic_DNA"/>
</dbReference>
<feature type="domain" description="DUF6972" evidence="1">
    <location>
        <begin position="6"/>
        <end position="116"/>
    </location>
</feature>
<evidence type="ECO:0000313" key="2">
    <source>
        <dbReference type="EMBL" id="AKE64122.1"/>
    </source>
</evidence>